<evidence type="ECO:0000259" key="2">
    <source>
        <dbReference type="Pfam" id="PF00024"/>
    </source>
</evidence>
<dbReference type="Proteomes" id="UP000663869">
    <property type="component" value="Unassembled WGS sequence"/>
</dbReference>
<sequence length="155" mass="17198">MFFIVLMISITSSIYGVYQSNIKFTSMGLEYTPINNVQLIATKYIQTKFLCSAACNQESSCRIFDYDLISKRCRLFEGDSTTGSINLSSSPTSIVGVVSISSSIYSSINNQLCQACKGNRYEVCSAETNLCQYPVHTYWNGSLCALQLFENGTCE</sequence>
<dbReference type="EMBL" id="CAJNYU010000350">
    <property type="protein sequence ID" value="CAF3350817.1"/>
    <property type="molecule type" value="Genomic_DNA"/>
</dbReference>
<accession>A0A819B4T8</accession>
<dbReference type="EMBL" id="CAJNYT010002539">
    <property type="protein sequence ID" value="CAF3475731.1"/>
    <property type="molecule type" value="Genomic_DNA"/>
</dbReference>
<evidence type="ECO:0000313" key="5">
    <source>
        <dbReference type="EMBL" id="CAF3795632.1"/>
    </source>
</evidence>
<evidence type="ECO:0000313" key="6">
    <source>
        <dbReference type="Proteomes" id="UP000663865"/>
    </source>
</evidence>
<dbReference type="InterPro" id="IPR003609">
    <property type="entry name" value="Pan_app"/>
</dbReference>
<dbReference type="EMBL" id="CAJNYV010006032">
    <property type="protein sequence ID" value="CAF3795632.1"/>
    <property type="molecule type" value="Genomic_DNA"/>
</dbReference>
<reference evidence="5" key="1">
    <citation type="submission" date="2021-02" db="EMBL/GenBank/DDBJ databases">
        <authorList>
            <person name="Nowell W R."/>
        </authorList>
    </citation>
    <scope>NUCLEOTIDE SEQUENCE</scope>
</reference>
<feature type="domain" description="Apple" evidence="2">
    <location>
        <begin position="41"/>
        <end position="87"/>
    </location>
</feature>
<comment type="caution">
    <text evidence="5">The sequence shown here is derived from an EMBL/GenBank/DDBJ whole genome shotgun (WGS) entry which is preliminary data.</text>
</comment>
<keyword evidence="1" id="KW-0732">Signal</keyword>
<evidence type="ECO:0000256" key="1">
    <source>
        <dbReference type="SAM" id="SignalP"/>
    </source>
</evidence>
<evidence type="ECO:0000313" key="4">
    <source>
        <dbReference type="EMBL" id="CAF3475731.1"/>
    </source>
</evidence>
<dbReference type="Pfam" id="PF00024">
    <property type="entry name" value="PAN_1"/>
    <property type="match status" value="1"/>
</dbReference>
<evidence type="ECO:0000313" key="3">
    <source>
        <dbReference type="EMBL" id="CAF3350817.1"/>
    </source>
</evidence>
<feature type="chain" id="PRO_5035617584" description="Apple domain-containing protein" evidence="1">
    <location>
        <begin position="17"/>
        <end position="155"/>
    </location>
</feature>
<dbReference type="Proteomes" id="UP000663865">
    <property type="component" value="Unassembled WGS sequence"/>
</dbReference>
<protein>
    <recommendedName>
        <fullName evidence="2">Apple domain-containing protein</fullName>
    </recommendedName>
</protein>
<organism evidence="5 6">
    <name type="scientific">Rotaria socialis</name>
    <dbReference type="NCBI Taxonomy" id="392032"/>
    <lineage>
        <taxon>Eukaryota</taxon>
        <taxon>Metazoa</taxon>
        <taxon>Spiralia</taxon>
        <taxon>Gnathifera</taxon>
        <taxon>Rotifera</taxon>
        <taxon>Eurotatoria</taxon>
        <taxon>Bdelloidea</taxon>
        <taxon>Philodinida</taxon>
        <taxon>Philodinidae</taxon>
        <taxon>Rotaria</taxon>
    </lineage>
</organism>
<dbReference type="Gene3D" id="3.50.4.10">
    <property type="entry name" value="Hepatocyte Growth Factor"/>
    <property type="match status" value="1"/>
</dbReference>
<gene>
    <name evidence="3" type="ORF">FME351_LOCUS4469</name>
    <name evidence="4" type="ORF">GRG538_LOCUS15991</name>
    <name evidence="5" type="ORF">KIK155_LOCUS32129</name>
</gene>
<dbReference type="SUPFAM" id="SSF57414">
    <property type="entry name" value="Hairpin loop containing domain-like"/>
    <property type="match status" value="1"/>
</dbReference>
<proteinExistence type="predicted"/>
<name>A0A819B4T8_9BILA</name>
<feature type="signal peptide" evidence="1">
    <location>
        <begin position="1"/>
        <end position="16"/>
    </location>
</feature>
<dbReference type="AlphaFoldDB" id="A0A819B4T8"/>
<dbReference type="Proteomes" id="UP000663872">
    <property type="component" value="Unassembled WGS sequence"/>
</dbReference>